<dbReference type="Proteomes" id="UP001649230">
    <property type="component" value="Chromosome"/>
</dbReference>
<dbReference type="PRINTS" id="PR00032">
    <property type="entry name" value="HTHARAC"/>
</dbReference>
<keyword evidence="1" id="KW-0805">Transcription regulation</keyword>
<dbReference type="PANTHER" id="PTHR43280:SF2">
    <property type="entry name" value="HTH-TYPE TRANSCRIPTIONAL REGULATOR EXSA"/>
    <property type="match status" value="1"/>
</dbReference>
<evidence type="ECO:0000313" key="5">
    <source>
        <dbReference type="EMBL" id="UJF33000.1"/>
    </source>
</evidence>
<keyword evidence="2" id="KW-0238">DNA-binding</keyword>
<evidence type="ECO:0000256" key="3">
    <source>
        <dbReference type="ARBA" id="ARBA00023163"/>
    </source>
</evidence>
<dbReference type="EMBL" id="CP090978">
    <property type="protein sequence ID" value="UJF33000.1"/>
    <property type="molecule type" value="Genomic_DNA"/>
</dbReference>
<dbReference type="SMART" id="SM00342">
    <property type="entry name" value="HTH_ARAC"/>
    <property type="match status" value="1"/>
</dbReference>
<dbReference type="PROSITE" id="PS01124">
    <property type="entry name" value="HTH_ARAC_FAMILY_2"/>
    <property type="match status" value="1"/>
</dbReference>
<dbReference type="Pfam" id="PF12833">
    <property type="entry name" value="HTH_18"/>
    <property type="match status" value="1"/>
</dbReference>
<proteinExistence type="predicted"/>
<dbReference type="RefSeq" id="WP_235119342.1">
    <property type="nucleotide sequence ID" value="NZ_CP090978.1"/>
</dbReference>
<dbReference type="PANTHER" id="PTHR43280">
    <property type="entry name" value="ARAC-FAMILY TRANSCRIPTIONAL REGULATOR"/>
    <property type="match status" value="1"/>
</dbReference>
<evidence type="ECO:0000259" key="4">
    <source>
        <dbReference type="PROSITE" id="PS01124"/>
    </source>
</evidence>
<organism evidence="5 6">
    <name type="scientific">Paenibacillus hexagrammi</name>
    <dbReference type="NCBI Taxonomy" id="2908839"/>
    <lineage>
        <taxon>Bacteria</taxon>
        <taxon>Bacillati</taxon>
        <taxon>Bacillota</taxon>
        <taxon>Bacilli</taxon>
        <taxon>Bacillales</taxon>
        <taxon>Paenibacillaceae</taxon>
        <taxon>Paenibacillus</taxon>
    </lineage>
</organism>
<gene>
    <name evidence="5" type="ORF">L0M14_26055</name>
</gene>
<sequence>MTHEKYVVRFSPVSKLLALPILTSLEITYRRIAKYELILERLRTMHDQWQEKQSYYEVMCESLFAEVLVHVQRECDQGAGTRHTELLLIQMKEYLQDHYREQVTKEELGAAVGRSPNYTATLFRGLTGQTISDYVHALRVKTAIYMLRHSALNVTEIAEFVGYADPSYFYRIFKKLTGEVPTTYLADRESVRK</sequence>
<name>A0ABY3SHY6_9BACL</name>
<evidence type="ECO:0000313" key="6">
    <source>
        <dbReference type="Proteomes" id="UP001649230"/>
    </source>
</evidence>
<reference evidence="5 6" key="1">
    <citation type="journal article" date="2024" name="Int. J. Syst. Evol. Microbiol.">
        <title>Paenibacillus hexagrammi sp. nov., a novel bacterium isolated from the gut content of Hexagrammos agrammus.</title>
        <authorList>
            <person name="Jung H.K."/>
            <person name="Kim D.G."/>
            <person name="Zin H."/>
            <person name="Park J."/>
            <person name="Jung H."/>
            <person name="Kim Y.O."/>
            <person name="Kong H.J."/>
            <person name="Kim J.W."/>
            <person name="Kim Y.S."/>
        </authorList>
    </citation>
    <scope>NUCLEOTIDE SEQUENCE [LARGE SCALE GENOMIC DNA]</scope>
    <source>
        <strain evidence="5 6">YPD9-1</strain>
    </source>
</reference>
<dbReference type="Gene3D" id="1.10.10.60">
    <property type="entry name" value="Homeodomain-like"/>
    <property type="match status" value="2"/>
</dbReference>
<dbReference type="InterPro" id="IPR018060">
    <property type="entry name" value="HTH_AraC"/>
</dbReference>
<dbReference type="SUPFAM" id="SSF46689">
    <property type="entry name" value="Homeodomain-like"/>
    <property type="match status" value="2"/>
</dbReference>
<dbReference type="InterPro" id="IPR009057">
    <property type="entry name" value="Homeodomain-like_sf"/>
</dbReference>
<evidence type="ECO:0000256" key="1">
    <source>
        <dbReference type="ARBA" id="ARBA00023015"/>
    </source>
</evidence>
<protein>
    <submittedName>
        <fullName evidence="5">AraC family transcriptional regulator</fullName>
    </submittedName>
</protein>
<dbReference type="InterPro" id="IPR020449">
    <property type="entry name" value="Tscrpt_reg_AraC-type_HTH"/>
</dbReference>
<accession>A0ABY3SHY6</accession>
<feature type="domain" description="HTH araC/xylS-type" evidence="4">
    <location>
        <begin position="89"/>
        <end position="187"/>
    </location>
</feature>
<keyword evidence="6" id="KW-1185">Reference proteome</keyword>
<keyword evidence="3" id="KW-0804">Transcription</keyword>
<evidence type="ECO:0000256" key="2">
    <source>
        <dbReference type="ARBA" id="ARBA00023125"/>
    </source>
</evidence>